<reference evidence="1" key="1">
    <citation type="journal article" date="2021" name="New Phytol.">
        <title>Evolutionary innovations through gain and loss of genes in the ectomycorrhizal Boletales.</title>
        <authorList>
            <person name="Wu G."/>
            <person name="Miyauchi S."/>
            <person name="Morin E."/>
            <person name="Kuo A."/>
            <person name="Drula E."/>
            <person name="Varga T."/>
            <person name="Kohler A."/>
            <person name="Feng B."/>
            <person name="Cao Y."/>
            <person name="Lipzen A."/>
            <person name="Daum C."/>
            <person name="Hundley H."/>
            <person name="Pangilinan J."/>
            <person name="Johnson J."/>
            <person name="Barry K."/>
            <person name="LaButti K."/>
            <person name="Ng V."/>
            <person name="Ahrendt S."/>
            <person name="Min B."/>
            <person name="Choi I.G."/>
            <person name="Park H."/>
            <person name="Plett J.M."/>
            <person name="Magnuson J."/>
            <person name="Spatafora J.W."/>
            <person name="Nagy L.G."/>
            <person name="Henrissat B."/>
            <person name="Grigoriev I.V."/>
            <person name="Yang Z.L."/>
            <person name="Xu J."/>
            <person name="Martin F.M."/>
        </authorList>
    </citation>
    <scope>NUCLEOTIDE SEQUENCE</scope>
    <source>
        <strain evidence="1">KUC20120723A-06</strain>
    </source>
</reference>
<dbReference type="Proteomes" id="UP000790709">
    <property type="component" value="Unassembled WGS sequence"/>
</dbReference>
<organism evidence="1 2">
    <name type="scientific">Leucogyrophana mollusca</name>
    <dbReference type="NCBI Taxonomy" id="85980"/>
    <lineage>
        <taxon>Eukaryota</taxon>
        <taxon>Fungi</taxon>
        <taxon>Dikarya</taxon>
        <taxon>Basidiomycota</taxon>
        <taxon>Agaricomycotina</taxon>
        <taxon>Agaricomycetes</taxon>
        <taxon>Agaricomycetidae</taxon>
        <taxon>Boletales</taxon>
        <taxon>Boletales incertae sedis</taxon>
        <taxon>Leucogyrophana</taxon>
    </lineage>
</organism>
<evidence type="ECO:0000313" key="2">
    <source>
        <dbReference type="Proteomes" id="UP000790709"/>
    </source>
</evidence>
<accession>A0ACB8BZK1</accession>
<protein>
    <submittedName>
        <fullName evidence="1">Uncharacterized protein</fullName>
    </submittedName>
</protein>
<proteinExistence type="predicted"/>
<comment type="caution">
    <text evidence="1">The sequence shown here is derived from an EMBL/GenBank/DDBJ whole genome shotgun (WGS) entry which is preliminary data.</text>
</comment>
<keyword evidence="2" id="KW-1185">Reference proteome</keyword>
<sequence>MPVPGFLSSFADKAQNAINQTPLAGHIPGRTSSPGADQQSANQAAAQGGHKSLTLESLQYQIRSLGQQYTTTSPVQRIITIEKGVAIDCDSLARDAKAQSKELYTWGQEEAEDIRDVADRLAYLNFVQGSLASSLAVKLDSARGPLKALRDAETNITPKRNIRAGLHNQIARIEHEQAKGTEVRLAQLKEQLAKAKRDDEPLEKEIELLKRKAVRDSEQMKWDAVREFGEKLVLLSQASKPIIAALPLVPPSPTNPYTGAQATGAARASLQRALDNYKTGHINLPPQSPASELSRSDTRSFGESHASELSSIASASTSDLIHPGIPVTPPATDSTEKARDVSRSPPIDPSVLNQSPAPIPSPGPQAAAPVPVAATSTTDLPPVSIPGATPTVAETGVPVSAGASGPGPASGSLRNLRAASESAGPKSGGLPGNEPDDLYGQEVKPESAADEKKRLEREERERVLAAAPAASQSPPGAFESAEEEKKRLEREERERVLAGGGGSAPAADKDGAKADGDQLPPYQDIQE</sequence>
<gene>
    <name evidence="1" type="ORF">BV22DRAFT_1124457</name>
</gene>
<evidence type="ECO:0000313" key="1">
    <source>
        <dbReference type="EMBL" id="KAH7931061.1"/>
    </source>
</evidence>
<dbReference type="EMBL" id="MU266328">
    <property type="protein sequence ID" value="KAH7931061.1"/>
    <property type="molecule type" value="Genomic_DNA"/>
</dbReference>
<name>A0ACB8BZK1_9AGAM</name>